<keyword evidence="7" id="KW-1185">Reference proteome</keyword>
<comment type="similarity">
    <text evidence="1">Belongs to the Mg-chelatase subunits D/I family.</text>
</comment>
<dbReference type="InterPro" id="IPR003593">
    <property type="entry name" value="AAA+_ATPase"/>
</dbReference>
<sequence>MMEAILPFPFIALVGQVELKTALVLGLINPGIGGVLLSGPYGVGKTTAVRGLLDVMPIVAHTSAAGEEQPSPERMRLVELPLNARIEDVVGGINERVALEQGQVLLEPGVLARAHGNLLYVDEINLLDAHVVDAILDAAAQGRTLVRRGPMTRLFPTRFVMVGSMNPEEGSLRPQILDRFGLRVWVGPLDDRQQRLEVYRRAQAFRLDPEAFRAAYATQTTALAAEIEAARAILPHVVVPPQLEEQALALVQALKVPSHRAEIALLEGARARAAADFRSLVTTEDLRRVAPLALHQRQSEQLEAHARWHHAERTLIEQAIDVIMPSDETLPREADNQSTLRQFEQEGV</sequence>
<dbReference type="GO" id="GO:0005524">
    <property type="term" value="F:ATP binding"/>
    <property type="evidence" value="ECO:0007669"/>
    <property type="project" value="UniProtKB-KW"/>
</dbReference>
<evidence type="ECO:0000313" key="7">
    <source>
        <dbReference type="Proteomes" id="UP000220922"/>
    </source>
</evidence>
<keyword evidence="2" id="KW-0547">Nucleotide-binding</keyword>
<dbReference type="Pfam" id="PF01078">
    <property type="entry name" value="Mg_chelatase"/>
    <property type="match status" value="1"/>
</dbReference>
<evidence type="ECO:0000256" key="2">
    <source>
        <dbReference type="ARBA" id="ARBA00022741"/>
    </source>
</evidence>
<dbReference type="Gene3D" id="3.40.50.300">
    <property type="entry name" value="P-loop containing nucleotide triphosphate hydrolases"/>
    <property type="match status" value="1"/>
</dbReference>
<dbReference type="CDD" id="cd00009">
    <property type="entry name" value="AAA"/>
    <property type="match status" value="1"/>
</dbReference>
<dbReference type="InterPro" id="IPR052989">
    <property type="entry name" value="Mg-chelatase_DI-like"/>
</dbReference>
<reference evidence="6 7" key="1">
    <citation type="submission" date="2016-05" db="EMBL/GenBank/DDBJ databases">
        <authorList>
            <person name="Lavstsen T."/>
            <person name="Jespersen J.S."/>
        </authorList>
    </citation>
    <scope>NUCLEOTIDE SEQUENCE [LARGE SCALE GENOMIC DNA]</scope>
    <source>
        <strain evidence="6 7">B7-9</strain>
    </source>
</reference>
<gene>
    <name evidence="6" type="ORF">A9Q02_09050</name>
</gene>
<keyword evidence="3" id="KW-0067">ATP-binding</keyword>
<dbReference type="EMBL" id="LYXE01000031">
    <property type="protein sequence ID" value="PDW00752.1"/>
    <property type="molecule type" value="Genomic_DNA"/>
</dbReference>
<comment type="caution">
    <text evidence="6">The sequence shown here is derived from an EMBL/GenBank/DDBJ whole genome shotgun (WGS) entry which is preliminary data.</text>
</comment>
<evidence type="ECO:0000313" key="6">
    <source>
        <dbReference type="EMBL" id="PDW00752.1"/>
    </source>
</evidence>
<dbReference type="OrthoDB" id="9775079at2"/>
<dbReference type="InterPro" id="IPR000523">
    <property type="entry name" value="Mg_chelatse_chII-like_cat_dom"/>
</dbReference>
<organism evidence="6 7">
    <name type="scientific">Candidatus Chloroploca asiatica</name>
    <dbReference type="NCBI Taxonomy" id="1506545"/>
    <lineage>
        <taxon>Bacteria</taxon>
        <taxon>Bacillati</taxon>
        <taxon>Chloroflexota</taxon>
        <taxon>Chloroflexia</taxon>
        <taxon>Chloroflexales</taxon>
        <taxon>Chloroflexineae</taxon>
        <taxon>Oscillochloridaceae</taxon>
        <taxon>Candidatus Chloroploca</taxon>
    </lineage>
</organism>
<dbReference type="PANTHER" id="PTHR35023">
    <property type="entry name" value="CHELATASE-RELATED"/>
    <property type="match status" value="1"/>
</dbReference>
<dbReference type="InterPro" id="IPR041628">
    <property type="entry name" value="ChlI/MoxR_AAA_lid"/>
</dbReference>
<dbReference type="InterPro" id="IPR027417">
    <property type="entry name" value="P-loop_NTPase"/>
</dbReference>
<dbReference type="Proteomes" id="UP000220922">
    <property type="component" value="Unassembled WGS sequence"/>
</dbReference>
<dbReference type="PANTHER" id="PTHR35023:SF1">
    <property type="entry name" value="MG-PROTOPORPHYRIN IX CHELATASE"/>
    <property type="match status" value="1"/>
</dbReference>
<name>A0A2H3KYS6_9CHLR</name>
<evidence type="ECO:0000259" key="5">
    <source>
        <dbReference type="SMART" id="SM00382"/>
    </source>
</evidence>
<evidence type="ECO:0000256" key="1">
    <source>
        <dbReference type="ARBA" id="ARBA00005799"/>
    </source>
</evidence>
<accession>A0A2H3KYS6</accession>
<dbReference type="SMART" id="SM00382">
    <property type="entry name" value="AAA"/>
    <property type="match status" value="1"/>
</dbReference>
<dbReference type="Pfam" id="PF17863">
    <property type="entry name" value="AAA_lid_2"/>
    <property type="match status" value="1"/>
</dbReference>
<evidence type="ECO:0000256" key="4">
    <source>
        <dbReference type="ARBA" id="ARBA00030759"/>
    </source>
</evidence>
<proteinExistence type="inferred from homology"/>
<feature type="domain" description="AAA+ ATPase" evidence="5">
    <location>
        <begin position="31"/>
        <end position="190"/>
    </location>
</feature>
<dbReference type="Gene3D" id="1.10.8.80">
    <property type="entry name" value="Magnesium chelatase subunit I, C-Terminal domain"/>
    <property type="match status" value="1"/>
</dbReference>
<dbReference type="SUPFAM" id="SSF52540">
    <property type="entry name" value="P-loop containing nucleoside triphosphate hydrolases"/>
    <property type="match status" value="1"/>
</dbReference>
<evidence type="ECO:0000256" key="3">
    <source>
        <dbReference type="ARBA" id="ARBA00022840"/>
    </source>
</evidence>
<dbReference type="AlphaFoldDB" id="A0A2H3KYS6"/>
<protein>
    <recommendedName>
        <fullName evidence="4">Mg-protoporphyrin IX chelatase</fullName>
    </recommendedName>
</protein>